<evidence type="ECO:0000313" key="2">
    <source>
        <dbReference type="Proteomes" id="UP000019330"/>
    </source>
</evidence>
<evidence type="ECO:0000313" key="1">
    <source>
        <dbReference type="EMBL" id="AHH10349.1"/>
    </source>
</evidence>
<dbReference type="AlphaFoldDB" id="W5ST60"/>
<dbReference type="HOGENOM" id="CLU_3266577_0_0_12"/>
<keyword evidence="2" id="KW-1185">Reference proteome</keyword>
<gene>
    <name evidence="1" type="ORF">BCO_0096001</name>
</gene>
<proteinExistence type="predicted"/>
<dbReference type="STRING" id="1313292.BCO_0096001"/>
<reference evidence="1" key="1">
    <citation type="submission" date="2013-04" db="EMBL/GenBank/DDBJ databases">
        <title>Comparative Genomics of Relapsing Fever Spirochetes.</title>
        <authorList>
            <person name="Schwan T.G."/>
            <person name="Raffel S.J."/>
            <person name="Porcella S.F."/>
            <person name="Martens C.A."/>
            <person name="Bruno D.P."/>
            <person name="Ricklefs S.M."/>
            <person name="Barbian K.B."/>
        </authorList>
    </citation>
    <scope>NUCLEOTIDE SEQUENCE [LARGE SCALE GENOMIC DNA]</scope>
    <source>
        <strain evidence="1">Co53</strain>
    </source>
</reference>
<sequence>MLDKKLLGDFGDISQISNDELLDVTEKSKKGISVDKGRETY</sequence>
<accession>W5ST60</accession>
<name>W5ST60_9SPIR</name>
<dbReference type="Proteomes" id="UP000019330">
    <property type="component" value="Chromosome"/>
</dbReference>
<dbReference type="EMBL" id="CP005745">
    <property type="protein sequence ID" value="AHH10349.1"/>
    <property type="molecule type" value="Genomic_DNA"/>
</dbReference>
<organism evidence="1 2">
    <name type="scientific">Borrelia coriaceae ATCC 43381</name>
    <dbReference type="NCBI Taxonomy" id="1408429"/>
    <lineage>
        <taxon>Bacteria</taxon>
        <taxon>Pseudomonadati</taxon>
        <taxon>Spirochaetota</taxon>
        <taxon>Spirochaetia</taxon>
        <taxon>Spirochaetales</taxon>
        <taxon>Borreliaceae</taxon>
        <taxon>Borrelia</taxon>
    </lineage>
</organism>
<protein>
    <submittedName>
        <fullName evidence="1">Tetratricopeptide repeat family protein</fullName>
    </submittedName>
</protein>
<dbReference type="PATRIC" id="fig|1313292.3.peg.191"/>